<proteinExistence type="inferred from homology"/>
<sequence length="325" mass="37138">MTEDIKAFQARLNEAIGQINFDRQPKELYEPLAYTLELGGKRMRPILAIMAYLIKKKDWEKIITPALSIELFHNFTLIHDDIMDEAPLRRGKETVYKKWNKDIAILSGDALMIMAYDLLLEAEYEDIRYILRLFNRCAIEVCEGQQLDMNFEDLPTVSEEEYINMIKLKTAVLLGFSLELGGLLSGMTQKEAKHLREFGVNIGIGFQLKDDILDVYGDAAKFGKQVGGDIIANKKTFLLLKAIEKADGATFEELNTWLAKDDFDPKEKVAAVKEIYAKLDIQTIAEQKMNHYFDLGFQQLYGLDQKGLNLAPLKAFTQALIERDH</sequence>
<keyword evidence="4" id="KW-0479">Metal-binding</keyword>
<keyword evidence="3 7" id="KW-0808">Transferase</keyword>
<dbReference type="InterPro" id="IPR000092">
    <property type="entry name" value="Polyprenyl_synt"/>
</dbReference>
<comment type="caution">
    <text evidence="8">The sequence shown here is derived from an EMBL/GenBank/DDBJ whole genome shotgun (WGS) entry which is preliminary data.</text>
</comment>
<reference evidence="8 9" key="1">
    <citation type="submission" date="2022-10" db="EMBL/GenBank/DDBJ databases">
        <title>Comparative genomics and taxonomic characterization of three novel marine species of genus Reichenbachiella exhibiting antioxidant and polysaccharide degradation activities.</title>
        <authorList>
            <person name="Muhammad N."/>
            <person name="Lee Y.-J."/>
            <person name="Ko J."/>
            <person name="Kim S.-G."/>
        </authorList>
    </citation>
    <scope>NUCLEOTIDE SEQUENCE [LARGE SCALE GENOMIC DNA]</scope>
    <source>
        <strain evidence="8 9">ABR2-5</strain>
    </source>
</reference>
<dbReference type="RefSeq" id="WP_264139321.1">
    <property type="nucleotide sequence ID" value="NZ_JAOYOD010000001.1"/>
</dbReference>
<keyword evidence="9" id="KW-1185">Reference proteome</keyword>
<comment type="cofactor">
    <cofactor evidence="1">
        <name>Mg(2+)</name>
        <dbReference type="ChEBI" id="CHEBI:18420"/>
    </cofactor>
</comment>
<evidence type="ECO:0000256" key="7">
    <source>
        <dbReference type="RuleBase" id="RU004466"/>
    </source>
</evidence>
<evidence type="ECO:0000256" key="6">
    <source>
        <dbReference type="ARBA" id="ARBA00023229"/>
    </source>
</evidence>
<evidence type="ECO:0000256" key="5">
    <source>
        <dbReference type="ARBA" id="ARBA00022842"/>
    </source>
</evidence>
<protein>
    <submittedName>
        <fullName evidence="8">Polyprenyl synthetase family protein</fullName>
    </submittedName>
</protein>
<evidence type="ECO:0000256" key="2">
    <source>
        <dbReference type="ARBA" id="ARBA00006706"/>
    </source>
</evidence>
<evidence type="ECO:0000256" key="4">
    <source>
        <dbReference type="ARBA" id="ARBA00022723"/>
    </source>
</evidence>
<evidence type="ECO:0000313" key="9">
    <source>
        <dbReference type="Proteomes" id="UP001300692"/>
    </source>
</evidence>
<gene>
    <name evidence="8" type="ORF">N7U62_17355</name>
</gene>
<dbReference type="SFLD" id="SFLDS00005">
    <property type="entry name" value="Isoprenoid_Synthase_Type_I"/>
    <property type="match status" value="1"/>
</dbReference>
<evidence type="ECO:0000256" key="1">
    <source>
        <dbReference type="ARBA" id="ARBA00001946"/>
    </source>
</evidence>
<comment type="similarity">
    <text evidence="2 7">Belongs to the FPP/GGPP synthase family.</text>
</comment>
<dbReference type="Pfam" id="PF00348">
    <property type="entry name" value="polyprenyl_synt"/>
    <property type="match status" value="1"/>
</dbReference>
<dbReference type="EMBL" id="JAOYOD010000001">
    <property type="protein sequence ID" value="MCV9388455.1"/>
    <property type="molecule type" value="Genomic_DNA"/>
</dbReference>
<evidence type="ECO:0000313" key="8">
    <source>
        <dbReference type="EMBL" id="MCV9388455.1"/>
    </source>
</evidence>
<dbReference type="PROSITE" id="PS00444">
    <property type="entry name" value="POLYPRENYL_SYNTHASE_2"/>
    <property type="match status" value="1"/>
</dbReference>
<name>A0ABT3CY92_9BACT</name>
<keyword evidence="5" id="KW-0460">Magnesium</keyword>
<dbReference type="PROSITE" id="PS00723">
    <property type="entry name" value="POLYPRENYL_SYNTHASE_1"/>
    <property type="match status" value="1"/>
</dbReference>
<dbReference type="PANTHER" id="PTHR43281">
    <property type="entry name" value="FARNESYL DIPHOSPHATE SYNTHASE"/>
    <property type="match status" value="1"/>
</dbReference>
<dbReference type="SFLD" id="SFLDG01017">
    <property type="entry name" value="Polyprenyl_Transferase_Like"/>
    <property type="match status" value="1"/>
</dbReference>
<dbReference type="Proteomes" id="UP001300692">
    <property type="component" value="Unassembled WGS sequence"/>
</dbReference>
<dbReference type="CDD" id="cd00685">
    <property type="entry name" value="Trans_IPPS_HT"/>
    <property type="match status" value="1"/>
</dbReference>
<dbReference type="InterPro" id="IPR033749">
    <property type="entry name" value="Polyprenyl_synt_CS"/>
</dbReference>
<accession>A0ABT3CY92</accession>
<dbReference type="PANTHER" id="PTHR43281:SF1">
    <property type="entry name" value="FARNESYL DIPHOSPHATE SYNTHASE"/>
    <property type="match status" value="1"/>
</dbReference>
<dbReference type="SUPFAM" id="SSF48576">
    <property type="entry name" value="Terpenoid synthases"/>
    <property type="match status" value="1"/>
</dbReference>
<dbReference type="Gene3D" id="1.10.600.10">
    <property type="entry name" value="Farnesyl Diphosphate Synthase"/>
    <property type="match status" value="1"/>
</dbReference>
<dbReference type="InterPro" id="IPR008949">
    <property type="entry name" value="Isoprenoid_synthase_dom_sf"/>
</dbReference>
<keyword evidence="6" id="KW-0414">Isoprene biosynthesis</keyword>
<evidence type="ECO:0000256" key="3">
    <source>
        <dbReference type="ARBA" id="ARBA00022679"/>
    </source>
</evidence>
<organism evidence="8 9">
    <name type="scientific">Reichenbachiella ulvae</name>
    <dbReference type="NCBI Taxonomy" id="2980104"/>
    <lineage>
        <taxon>Bacteria</taxon>
        <taxon>Pseudomonadati</taxon>
        <taxon>Bacteroidota</taxon>
        <taxon>Cytophagia</taxon>
        <taxon>Cytophagales</taxon>
        <taxon>Reichenbachiellaceae</taxon>
        <taxon>Reichenbachiella</taxon>
    </lineage>
</organism>